<proteinExistence type="predicted"/>
<protein>
    <submittedName>
        <fullName evidence="1">Uncharacterized protein</fullName>
    </submittedName>
</protein>
<dbReference type="Pfam" id="PF07228">
    <property type="entry name" value="SpoIIE"/>
    <property type="match status" value="1"/>
</dbReference>
<dbReference type="SUPFAM" id="SSF55874">
    <property type="entry name" value="ATPase domain of HSP90 chaperone/DNA topoisomerase II/histidine kinase"/>
    <property type="match status" value="1"/>
</dbReference>
<dbReference type="PANTHER" id="PTHR35801:SF1">
    <property type="entry name" value="PHOSPHOSERINE PHOSPHATASE RSBX"/>
    <property type="match status" value="1"/>
</dbReference>
<dbReference type="Gene3D" id="3.60.40.10">
    <property type="entry name" value="PPM-type phosphatase domain"/>
    <property type="match status" value="1"/>
</dbReference>
<reference evidence="1 2" key="1">
    <citation type="submission" date="2018-10" db="EMBL/GenBank/DDBJ databases">
        <title>Isolation of pseudouridimycin from Streptomyces albus DSM 40763.</title>
        <authorList>
            <person name="Rosenqvist P."/>
            <person name="Metsae-Ketelae M."/>
            <person name="Virta P."/>
        </authorList>
    </citation>
    <scope>NUCLEOTIDE SEQUENCE [LARGE SCALE GENOMIC DNA]</scope>
    <source>
        <strain evidence="1 2">DSM 40763</strain>
    </source>
</reference>
<dbReference type="Gene3D" id="3.30.565.10">
    <property type="entry name" value="Histidine kinase-like ATPase, C-terminal domain"/>
    <property type="match status" value="1"/>
</dbReference>
<dbReference type="Proteomes" id="UP000298111">
    <property type="component" value="Unassembled WGS sequence"/>
</dbReference>
<accession>A0A6C1CB08</accession>
<evidence type="ECO:0000313" key="2">
    <source>
        <dbReference type="Proteomes" id="UP000298111"/>
    </source>
</evidence>
<evidence type="ECO:0000313" key="1">
    <source>
        <dbReference type="EMBL" id="TGG86353.1"/>
    </source>
</evidence>
<dbReference type="EMBL" id="RCIY01000040">
    <property type="protein sequence ID" value="TGG86353.1"/>
    <property type="molecule type" value="Genomic_DNA"/>
</dbReference>
<dbReference type="InterPro" id="IPR039248">
    <property type="entry name" value="Ptase_RsbX"/>
</dbReference>
<name>A0A6C1CB08_9ACTN</name>
<dbReference type="SUPFAM" id="SSF81606">
    <property type="entry name" value="PP2C-like"/>
    <property type="match status" value="1"/>
</dbReference>
<organism evidence="1 2">
    <name type="scientific">Streptomyces albus</name>
    <dbReference type="NCBI Taxonomy" id="1888"/>
    <lineage>
        <taxon>Bacteria</taxon>
        <taxon>Bacillati</taxon>
        <taxon>Actinomycetota</taxon>
        <taxon>Actinomycetes</taxon>
        <taxon>Kitasatosporales</taxon>
        <taxon>Streptomycetaceae</taxon>
        <taxon>Streptomyces</taxon>
    </lineage>
</organism>
<dbReference type="SMART" id="SM00331">
    <property type="entry name" value="PP2C_SIG"/>
    <property type="match status" value="1"/>
</dbReference>
<comment type="caution">
    <text evidence="1">The sequence shown here is derived from an EMBL/GenBank/DDBJ whole genome shotgun (WGS) entry which is preliminary data.</text>
</comment>
<dbReference type="InterPro" id="IPR001932">
    <property type="entry name" value="PPM-type_phosphatase-like_dom"/>
</dbReference>
<sequence length="335" mass="35227">MTSEAWDRPVTVETRIDHYSAVHLAATRARSLGTRCGLGGSLPDQAAAVASELASNLDKYAREGSVYLQALPLGEGLEIVAVDRGPGMADPRRCLTDGYTTAGSLGTGLGAVQRIATDFRINSTVPDGTVAAARITGGQHRPLPSGAGMVCLPAAGEDVCGDSAAIHENGHIRTTLVIDGLGHGEAAAHAAGRGLRVFHDHCDDPLEQIMQRMHHALRHTRGAAVGLVRIAPGTADFCAVGNIRLCVLSPQRPHRQLDGRPGIVGWNLPTVQTRTATVAADETTVLYSDGIEARWARQPSAYFLGLPAEVLPVALGHRHRRLRDDATAVSLAGVA</sequence>
<gene>
    <name evidence="1" type="ORF">D8771_08325</name>
</gene>
<dbReference type="PANTHER" id="PTHR35801">
    <property type="entry name" value="PHOSPHOSERINE PHOSPHATASE RSBX"/>
    <property type="match status" value="1"/>
</dbReference>
<dbReference type="AlphaFoldDB" id="A0A6C1CB08"/>
<dbReference type="InterPro" id="IPR036890">
    <property type="entry name" value="HATPase_C_sf"/>
</dbReference>
<dbReference type="InterPro" id="IPR036457">
    <property type="entry name" value="PPM-type-like_dom_sf"/>
</dbReference>